<dbReference type="AlphaFoldDB" id="A0A418Q5B1"/>
<dbReference type="InterPro" id="IPR029787">
    <property type="entry name" value="Nucleotide_cyclase"/>
</dbReference>
<evidence type="ECO:0000313" key="3">
    <source>
        <dbReference type="Proteomes" id="UP000285278"/>
    </source>
</evidence>
<dbReference type="PROSITE" id="PS50125">
    <property type="entry name" value="GUANYLATE_CYCLASE_2"/>
    <property type="match status" value="1"/>
</dbReference>
<keyword evidence="3" id="KW-1185">Reference proteome</keyword>
<dbReference type="GO" id="GO:0004016">
    <property type="term" value="F:adenylate cyclase activity"/>
    <property type="evidence" value="ECO:0007669"/>
    <property type="project" value="UniProtKB-ARBA"/>
</dbReference>
<proteinExistence type="predicted"/>
<sequence>MDGNYSPYDWTASSARIKAILDQPAGAYEEVEGLPDRDKLTFSNGFYGMCSAIFIDIRDSSGLTSKHNRPVLAKIYRSFISEMVAVLNSDPNVREVNIVGDCVWASYKTTRVNHINDVFVIAAQANTLLKLLNHHYEKAEITQLSIGIGVEYGRVLMIKAGYSGSTISDVVYMGDVVNRAAHLAHLAGRDWGSSPVVVGDDFYANLNEHNQGLLRAQWTSGIETVYQGDPIIPQMDDWISSLR</sequence>
<dbReference type="GO" id="GO:0035556">
    <property type="term" value="P:intracellular signal transduction"/>
    <property type="evidence" value="ECO:0007669"/>
    <property type="project" value="InterPro"/>
</dbReference>
<organism evidence="2 3">
    <name type="scientific">Corynebacterium falsenii</name>
    <dbReference type="NCBI Taxonomy" id="108486"/>
    <lineage>
        <taxon>Bacteria</taxon>
        <taxon>Bacillati</taxon>
        <taxon>Actinomycetota</taxon>
        <taxon>Actinomycetes</taxon>
        <taxon>Mycobacteriales</taxon>
        <taxon>Corynebacteriaceae</taxon>
        <taxon>Corynebacterium</taxon>
    </lineage>
</organism>
<dbReference type="Pfam" id="PF00211">
    <property type="entry name" value="Guanylate_cyc"/>
    <property type="match status" value="1"/>
</dbReference>
<gene>
    <name evidence="2" type="ORF">D3M95_09465</name>
</gene>
<dbReference type="SUPFAM" id="SSF55073">
    <property type="entry name" value="Nucleotide cyclase"/>
    <property type="match status" value="1"/>
</dbReference>
<accession>A0A418Q5B1</accession>
<dbReference type="OrthoDB" id="8776790at2"/>
<dbReference type="Proteomes" id="UP000285278">
    <property type="component" value="Unassembled WGS sequence"/>
</dbReference>
<dbReference type="EMBL" id="QXJK01000012">
    <property type="protein sequence ID" value="RIX33739.1"/>
    <property type="molecule type" value="Genomic_DNA"/>
</dbReference>
<feature type="domain" description="Guanylate cyclase" evidence="1">
    <location>
        <begin position="51"/>
        <end position="184"/>
    </location>
</feature>
<evidence type="ECO:0000313" key="2">
    <source>
        <dbReference type="EMBL" id="RIX33739.1"/>
    </source>
</evidence>
<dbReference type="Gene3D" id="3.30.70.1230">
    <property type="entry name" value="Nucleotide cyclase"/>
    <property type="match status" value="1"/>
</dbReference>
<dbReference type="RefSeq" id="WP_119665174.1">
    <property type="nucleotide sequence ID" value="NZ_JAQPSN010000009.1"/>
</dbReference>
<reference evidence="2 3" key="1">
    <citation type="submission" date="2018-09" db="EMBL/GenBank/DDBJ databases">
        <title>Optimization and identification of Corynebacterium falsenii FN1-14 from fish paste.</title>
        <authorList>
            <person name="Daroonpunt R."/>
            <person name="Tanasupawat S."/>
        </authorList>
    </citation>
    <scope>NUCLEOTIDE SEQUENCE [LARGE SCALE GENOMIC DNA]</scope>
    <source>
        <strain evidence="2 3">FN1-14</strain>
    </source>
</reference>
<protein>
    <submittedName>
        <fullName evidence="2">Adenylate/guanylate cyclase domain-containing protein</fullName>
    </submittedName>
</protein>
<dbReference type="GO" id="GO:0009190">
    <property type="term" value="P:cyclic nucleotide biosynthetic process"/>
    <property type="evidence" value="ECO:0007669"/>
    <property type="project" value="InterPro"/>
</dbReference>
<dbReference type="InterPro" id="IPR001054">
    <property type="entry name" value="A/G_cyclase"/>
</dbReference>
<comment type="caution">
    <text evidence="2">The sequence shown here is derived from an EMBL/GenBank/DDBJ whole genome shotgun (WGS) entry which is preliminary data.</text>
</comment>
<evidence type="ECO:0000259" key="1">
    <source>
        <dbReference type="PROSITE" id="PS50125"/>
    </source>
</evidence>
<name>A0A418Q5B1_9CORY</name>